<proteinExistence type="predicted"/>
<comment type="caution">
    <text evidence="1">The sequence shown here is derived from an EMBL/GenBank/DDBJ whole genome shotgun (WGS) entry which is preliminary data.</text>
</comment>
<sequence>MKKKYRDSHLYYQVAREAVQLERDGEFDRAAKVWAKAECESINRVNERWARIRSDFCFCQIVREKFRKEAEDKLLKRAARR</sequence>
<name>A0A402TQ49_SALER</name>
<dbReference type="Proteomes" id="UP000839515">
    <property type="component" value="Unassembled WGS sequence"/>
</dbReference>
<dbReference type="EMBL" id="RSTU01000026">
    <property type="protein sequence ID" value="MIT93090.1"/>
    <property type="molecule type" value="Genomic_DNA"/>
</dbReference>
<organism evidence="1">
    <name type="scientific">Salmonella enterica</name>
    <name type="common">Salmonella choleraesuis</name>
    <dbReference type="NCBI Taxonomy" id="28901"/>
    <lineage>
        <taxon>Bacteria</taxon>
        <taxon>Pseudomonadati</taxon>
        <taxon>Pseudomonadota</taxon>
        <taxon>Gammaproteobacteria</taxon>
        <taxon>Enterobacterales</taxon>
        <taxon>Enterobacteriaceae</taxon>
        <taxon>Salmonella</taxon>
    </lineage>
</organism>
<evidence type="ECO:0000313" key="1">
    <source>
        <dbReference type="EMBL" id="MIT93090.1"/>
    </source>
</evidence>
<dbReference type="AlphaFoldDB" id="A0A402TQ49"/>
<dbReference type="NCBIfam" id="NF033650">
    <property type="entry name" value="ANR_neg_reg"/>
    <property type="match status" value="1"/>
</dbReference>
<reference evidence="1" key="1">
    <citation type="submission" date="2018-08" db="EMBL/GenBank/DDBJ databases">
        <authorList>
            <consortium name="GenomeTrakr network: Whole genome sequencing for foodborne pathogen traceback"/>
        </authorList>
    </citation>
    <scope>NUCLEOTIDE SEQUENCE [LARGE SCALE GENOMIC DNA]</scope>
    <source>
        <strain evidence="1">CFSAN034428</strain>
    </source>
</reference>
<gene>
    <name evidence="1" type="ORF">ATP91_22890</name>
</gene>
<accession>A0A402TQ49</accession>
<dbReference type="InterPro" id="IPR047666">
    <property type="entry name" value="ANR_neg_reg"/>
</dbReference>
<protein>
    <submittedName>
        <fullName evidence="1">ANR family transcriptional regulator</fullName>
    </submittedName>
</protein>